<sequence length="315" mass="37047">MNFSLELKNEPPQDWNKHLLSNTTGNIFNSVEYSEYARKWLKWNPIFCRVFDSSGNILLQTLLFEYISNVKRVPHFLHGVVRKLKNSIRWNYGPITSSQECSTFFLSHIKQNYKKVYGTTHPLSNLEYTYFNKTLWSTFLIDLTKSKEELYGGMSKHNARKNIERSIERNVIVEEITDKTLDEYSSLLDKHRSSMNLSSGNAQEFHDMWKFLHNAGFSGFLARKDGISIGGLLFSFFNNYINEWGVARSQQDTEEKLYAQDLIKWKIIEWGIDHKMKWYDLSGVNPIPKSKKEEGILEYKKKWGGIQKNYWIMSS</sequence>
<gene>
    <name evidence="7" type="ORF">NDEV_0224</name>
</gene>
<keyword evidence="8" id="KW-1185">Reference proteome</keyword>
<dbReference type="KEGG" id="ndv:NDEV_0224"/>
<evidence type="ECO:0000256" key="2">
    <source>
        <dbReference type="ARBA" id="ARBA00022679"/>
    </source>
</evidence>
<dbReference type="PANTHER" id="PTHR36174">
    <property type="entry name" value="LIPID II:GLYCINE GLYCYLTRANSFERASE"/>
    <property type="match status" value="1"/>
</dbReference>
<evidence type="ECO:0000256" key="4">
    <source>
        <dbReference type="ARBA" id="ARBA00022984"/>
    </source>
</evidence>
<keyword evidence="2 7" id="KW-0808">Transferase</keyword>
<dbReference type="InterPro" id="IPR003447">
    <property type="entry name" value="FEMABX"/>
</dbReference>
<dbReference type="PROSITE" id="PS51191">
    <property type="entry name" value="FEMABX"/>
    <property type="match status" value="1"/>
</dbReference>
<protein>
    <submittedName>
        <fullName evidence="7">Acyl-CoA N-acyltransferase</fullName>
    </submittedName>
</protein>
<evidence type="ECO:0000313" key="7">
    <source>
        <dbReference type="EMBL" id="CUR50989.1"/>
    </source>
</evidence>
<accession>A0A128A0V5</accession>
<dbReference type="InterPro" id="IPR016181">
    <property type="entry name" value="Acyl_CoA_acyltransferase"/>
</dbReference>
<evidence type="ECO:0000256" key="5">
    <source>
        <dbReference type="ARBA" id="ARBA00023315"/>
    </source>
</evidence>
<dbReference type="AlphaFoldDB" id="A0A128A0V5"/>
<evidence type="ECO:0000256" key="3">
    <source>
        <dbReference type="ARBA" id="ARBA00022960"/>
    </source>
</evidence>
<comment type="similarity">
    <text evidence="1">Belongs to the FemABX family.</text>
</comment>
<dbReference type="GO" id="GO:0016755">
    <property type="term" value="F:aminoacyltransferase activity"/>
    <property type="evidence" value="ECO:0007669"/>
    <property type="project" value="InterPro"/>
</dbReference>
<dbReference type="GO" id="GO:0044038">
    <property type="term" value="P:cell wall macromolecule biosynthetic process"/>
    <property type="evidence" value="ECO:0007669"/>
    <property type="project" value="InterPro"/>
</dbReference>
<keyword evidence="6" id="KW-0961">Cell wall biogenesis/degradation</keyword>
<organism evidence="7 8">
    <name type="scientific">Nitrosotalea devaniterrae</name>
    <dbReference type="NCBI Taxonomy" id="1078905"/>
    <lineage>
        <taxon>Archaea</taxon>
        <taxon>Nitrososphaerota</taxon>
        <taxon>Nitrososphaeria</taxon>
        <taxon>Nitrosotaleales</taxon>
        <taxon>Nitrosotaleaceae</taxon>
        <taxon>Nitrosotalea</taxon>
    </lineage>
</organism>
<dbReference type="SUPFAM" id="SSF55729">
    <property type="entry name" value="Acyl-CoA N-acyltransferases (Nat)"/>
    <property type="match status" value="1"/>
</dbReference>
<keyword evidence="3" id="KW-0133">Cell shape</keyword>
<dbReference type="InterPro" id="IPR050644">
    <property type="entry name" value="PG_Glycine_Bridge_Synth"/>
</dbReference>
<dbReference type="GO" id="GO:0008360">
    <property type="term" value="P:regulation of cell shape"/>
    <property type="evidence" value="ECO:0007669"/>
    <property type="project" value="UniProtKB-KW"/>
</dbReference>
<keyword evidence="4" id="KW-0573">Peptidoglycan synthesis</keyword>
<reference evidence="8" key="1">
    <citation type="submission" date="2015-10" db="EMBL/GenBank/DDBJ databases">
        <authorList>
            <person name="Lehtovirta-Morley L.E."/>
            <person name="Vieille C."/>
        </authorList>
    </citation>
    <scope>NUCLEOTIDE SEQUENCE [LARGE SCALE GENOMIC DNA]</scope>
</reference>
<dbReference type="Gene3D" id="3.40.630.30">
    <property type="match status" value="1"/>
</dbReference>
<evidence type="ECO:0000313" key="8">
    <source>
        <dbReference type="Proteomes" id="UP000196239"/>
    </source>
</evidence>
<dbReference type="GO" id="GO:0071555">
    <property type="term" value="P:cell wall organization"/>
    <property type="evidence" value="ECO:0007669"/>
    <property type="project" value="UniProtKB-KW"/>
</dbReference>
<evidence type="ECO:0000256" key="6">
    <source>
        <dbReference type="ARBA" id="ARBA00023316"/>
    </source>
</evidence>
<dbReference type="EMBL" id="LN890280">
    <property type="protein sequence ID" value="CUR50989.1"/>
    <property type="molecule type" value="Genomic_DNA"/>
</dbReference>
<dbReference type="Proteomes" id="UP000196239">
    <property type="component" value="Chromosome 1"/>
</dbReference>
<keyword evidence="5 7" id="KW-0012">Acyltransferase</keyword>
<proteinExistence type="inferred from homology"/>
<evidence type="ECO:0000256" key="1">
    <source>
        <dbReference type="ARBA" id="ARBA00009943"/>
    </source>
</evidence>
<name>A0A128A0V5_9ARCH</name>
<dbReference type="PANTHER" id="PTHR36174:SF1">
    <property type="entry name" value="LIPID II:GLYCINE GLYCYLTRANSFERASE"/>
    <property type="match status" value="1"/>
</dbReference>